<keyword evidence="10" id="KW-0597">Phosphoprotein</keyword>
<evidence type="ECO:0000256" key="13">
    <source>
        <dbReference type="ARBA" id="ARBA00022692"/>
    </source>
</evidence>
<feature type="binding site" evidence="29">
    <location>
        <position position="1740"/>
    </location>
    <ligand>
        <name>ATP</name>
        <dbReference type="ChEBI" id="CHEBI:30616"/>
    </ligand>
</feature>
<keyword evidence="19 29" id="KW-0067">ATP-binding</keyword>
<dbReference type="SUPFAM" id="SSF52058">
    <property type="entry name" value="L domain-like"/>
    <property type="match status" value="3"/>
</dbReference>
<keyword evidence="20 30" id="KW-1133">Transmembrane helix</keyword>
<keyword evidence="15" id="KW-0677">Repeat</keyword>
<evidence type="ECO:0000256" key="25">
    <source>
        <dbReference type="ARBA" id="ARBA00048679"/>
    </source>
</evidence>
<accession>A0A0E0R4U1</accession>
<keyword evidence="11" id="KW-0433">Leucine-rich repeat</keyword>
<keyword evidence="8" id="KW-1003">Cell membrane</keyword>
<evidence type="ECO:0000256" key="15">
    <source>
        <dbReference type="ARBA" id="ARBA00022737"/>
    </source>
</evidence>
<evidence type="ECO:0000256" key="18">
    <source>
        <dbReference type="ARBA" id="ARBA00022824"/>
    </source>
</evidence>
<dbReference type="GO" id="GO:0005886">
    <property type="term" value="C:plasma membrane"/>
    <property type="evidence" value="ECO:0007669"/>
    <property type="project" value="UniProtKB-SubCell"/>
</dbReference>
<dbReference type="InterPro" id="IPR008271">
    <property type="entry name" value="Ser/Thr_kinase_AS"/>
</dbReference>
<reference evidence="33" key="2">
    <citation type="submission" date="2015-06" db="UniProtKB">
        <authorList>
            <consortium name="EnsemblPlants"/>
        </authorList>
    </citation>
    <scope>IDENTIFICATION</scope>
</reference>
<dbReference type="PROSITE" id="PS00108">
    <property type="entry name" value="PROTEIN_KINASE_ST"/>
    <property type="match status" value="2"/>
</dbReference>
<keyword evidence="16 29" id="KW-0547">Nucleotide-binding</keyword>
<dbReference type="Pfam" id="PF00069">
    <property type="entry name" value="Pkinase"/>
    <property type="match status" value="1"/>
</dbReference>
<feature type="domain" description="Protein kinase" evidence="32">
    <location>
        <begin position="1711"/>
        <end position="2017"/>
    </location>
</feature>
<dbReference type="EnsemblPlants" id="ORUFI11G04490.3">
    <property type="protein sequence ID" value="ORUFI11G04490.3"/>
    <property type="gene ID" value="ORUFI11G04490"/>
</dbReference>
<dbReference type="PANTHER" id="PTHR27000">
    <property type="entry name" value="LEUCINE-RICH REPEAT RECEPTOR-LIKE PROTEIN KINASE FAMILY PROTEIN-RELATED"/>
    <property type="match status" value="1"/>
</dbReference>
<dbReference type="GO" id="GO:0005524">
    <property type="term" value="F:ATP binding"/>
    <property type="evidence" value="ECO:0007669"/>
    <property type="project" value="UniProtKB-UniRule"/>
</dbReference>
<dbReference type="InterPro" id="IPR001611">
    <property type="entry name" value="Leu-rich_rpt"/>
</dbReference>
<dbReference type="Pfam" id="PF07714">
    <property type="entry name" value="PK_Tyr_Ser-Thr"/>
    <property type="match status" value="2"/>
</dbReference>
<proteinExistence type="inferred from homology"/>
<dbReference type="FunFam" id="3.30.200.20:FF:000432">
    <property type="entry name" value="LRR receptor-like serine/threonine-protein kinase EFR"/>
    <property type="match status" value="3"/>
</dbReference>
<keyword evidence="34" id="KW-1185">Reference proteome</keyword>
<dbReference type="FunFam" id="1.10.510.10:FF:000358">
    <property type="entry name" value="Putative leucine-rich repeat receptor-like serine/threonine-protein kinase"/>
    <property type="match status" value="3"/>
</dbReference>
<name>A0A0E0R4U1_ORYRU</name>
<comment type="cofactor">
    <cofactor evidence="2">
        <name>Mg(2+)</name>
        <dbReference type="ChEBI" id="CHEBI:18420"/>
    </cofactor>
</comment>
<comment type="subcellular location">
    <subcellularLocation>
        <location evidence="3">Cell membrane</location>
        <topology evidence="3">Single-pass membrane protein</topology>
    </subcellularLocation>
    <subcellularLocation>
        <location evidence="4">Endoplasmic reticulum membrane</location>
        <topology evidence="4">Single-pass membrane protein</topology>
    </subcellularLocation>
    <subcellularLocation>
        <location evidence="5">Membrane</location>
        <topology evidence="5">Single-pass type I membrane protein</topology>
    </subcellularLocation>
</comment>
<evidence type="ECO:0000256" key="4">
    <source>
        <dbReference type="ARBA" id="ARBA00004389"/>
    </source>
</evidence>
<keyword evidence="12" id="KW-0808">Transferase</keyword>
<dbReference type="PROSITE" id="PS51450">
    <property type="entry name" value="LRR"/>
    <property type="match status" value="3"/>
</dbReference>
<dbReference type="PANTHER" id="PTHR27000:SF777">
    <property type="entry name" value="PROTEIN KINASE DOMAIN-CONTAINING PROTEIN"/>
    <property type="match status" value="1"/>
</dbReference>
<dbReference type="Gene3D" id="3.80.10.10">
    <property type="entry name" value="Ribonuclease Inhibitor"/>
    <property type="match status" value="10"/>
</dbReference>
<dbReference type="InterPro" id="IPR025875">
    <property type="entry name" value="Leu-rich_rpt_4"/>
</dbReference>
<feature type="domain" description="Protein kinase" evidence="32">
    <location>
        <begin position="702"/>
        <end position="1021"/>
    </location>
</feature>
<evidence type="ECO:0000256" key="23">
    <source>
        <dbReference type="ARBA" id="ARBA00023180"/>
    </source>
</evidence>
<dbReference type="InterPro" id="IPR013210">
    <property type="entry name" value="LRR_N_plant-typ"/>
</dbReference>
<dbReference type="InterPro" id="IPR000719">
    <property type="entry name" value="Prot_kinase_dom"/>
</dbReference>
<evidence type="ECO:0000256" key="27">
    <source>
        <dbReference type="ARBA" id="ARBA00056628"/>
    </source>
</evidence>
<dbReference type="GO" id="GO:0005789">
    <property type="term" value="C:endoplasmic reticulum membrane"/>
    <property type="evidence" value="ECO:0007669"/>
    <property type="project" value="UniProtKB-SubCell"/>
</dbReference>
<dbReference type="PROSITE" id="PS51257">
    <property type="entry name" value="PROKAR_LIPOPROTEIN"/>
    <property type="match status" value="1"/>
</dbReference>
<dbReference type="InterPro" id="IPR017441">
    <property type="entry name" value="Protein_kinase_ATP_BS"/>
</dbReference>
<dbReference type="InterPro" id="IPR001245">
    <property type="entry name" value="Ser-Thr/Tyr_kinase_cat_dom"/>
</dbReference>
<evidence type="ECO:0000256" key="29">
    <source>
        <dbReference type="PROSITE-ProRule" id="PRU10141"/>
    </source>
</evidence>
<evidence type="ECO:0000256" key="6">
    <source>
        <dbReference type="ARBA" id="ARBA00008684"/>
    </source>
</evidence>
<dbReference type="Pfam" id="PF13855">
    <property type="entry name" value="LRR_8"/>
    <property type="match status" value="5"/>
</dbReference>
<keyword evidence="21 30" id="KW-0472">Membrane</keyword>
<dbReference type="Pfam" id="PF12799">
    <property type="entry name" value="LRR_4"/>
    <property type="match status" value="1"/>
</dbReference>
<evidence type="ECO:0000256" key="5">
    <source>
        <dbReference type="ARBA" id="ARBA00004479"/>
    </source>
</evidence>
<evidence type="ECO:0000256" key="2">
    <source>
        <dbReference type="ARBA" id="ARBA00001946"/>
    </source>
</evidence>
<keyword evidence="22" id="KW-0675">Receptor</keyword>
<feature type="binding site" evidence="29">
    <location>
        <position position="731"/>
    </location>
    <ligand>
        <name>ATP</name>
        <dbReference type="ChEBI" id="CHEBI:30616"/>
    </ligand>
</feature>
<dbReference type="SMART" id="SM00220">
    <property type="entry name" value="S_TKc"/>
    <property type="match status" value="3"/>
</dbReference>
<dbReference type="SMART" id="SM00365">
    <property type="entry name" value="LRR_SD22"/>
    <property type="match status" value="8"/>
</dbReference>
<dbReference type="PROSITE" id="PS50011">
    <property type="entry name" value="PROTEIN_KINASE_DOM"/>
    <property type="match status" value="3"/>
</dbReference>
<dbReference type="Proteomes" id="UP000008022">
    <property type="component" value="Unassembled WGS sequence"/>
</dbReference>
<dbReference type="PROSITE" id="PS00107">
    <property type="entry name" value="PROTEIN_KINASE_ATP"/>
    <property type="match status" value="3"/>
</dbReference>
<feature type="chain" id="PRO_5002372343" description="Receptor kinase-like protein Xa21" evidence="31">
    <location>
        <begin position="25"/>
        <end position="2933"/>
    </location>
</feature>
<dbReference type="FunFam" id="3.80.10.10:FF:000095">
    <property type="entry name" value="LRR receptor-like serine/threonine-protein kinase GSO1"/>
    <property type="match status" value="3"/>
</dbReference>
<evidence type="ECO:0000256" key="9">
    <source>
        <dbReference type="ARBA" id="ARBA00022527"/>
    </source>
</evidence>
<evidence type="ECO:0000256" key="30">
    <source>
        <dbReference type="SAM" id="Phobius"/>
    </source>
</evidence>
<dbReference type="GO" id="GO:0004674">
    <property type="term" value="F:protein serine/threonine kinase activity"/>
    <property type="evidence" value="ECO:0007669"/>
    <property type="project" value="UniProtKB-KW"/>
</dbReference>
<comment type="catalytic activity">
    <reaction evidence="25">
        <text>L-seryl-[protein] + ATP = O-phospho-L-seryl-[protein] + ADP + H(+)</text>
        <dbReference type="Rhea" id="RHEA:17989"/>
        <dbReference type="Rhea" id="RHEA-COMP:9863"/>
        <dbReference type="Rhea" id="RHEA-COMP:11604"/>
        <dbReference type="ChEBI" id="CHEBI:15378"/>
        <dbReference type="ChEBI" id="CHEBI:29999"/>
        <dbReference type="ChEBI" id="CHEBI:30616"/>
        <dbReference type="ChEBI" id="CHEBI:83421"/>
        <dbReference type="ChEBI" id="CHEBI:456216"/>
        <dbReference type="EC" id="2.7.11.1"/>
    </reaction>
</comment>
<dbReference type="HOGENOM" id="CLU_225323_0_0_1"/>
<feature type="transmembrane region" description="Helical" evidence="30">
    <location>
        <begin position="649"/>
        <end position="669"/>
    </location>
</feature>
<evidence type="ECO:0000256" key="12">
    <source>
        <dbReference type="ARBA" id="ARBA00022679"/>
    </source>
</evidence>
<evidence type="ECO:0000256" key="7">
    <source>
        <dbReference type="ARBA" id="ARBA00012513"/>
    </source>
</evidence>
<evidence type="ECO:0000256" key="21">
    <source>
        <dbReference type="ARBA" id="ARBA00023136"/>
    </source>
</evidence>
<dbReference type="Gene3D" id="3.30.200.20">
    <property type="entry name" value="Phosphorylase Kinase, domain 1"/>
    <property type="match status" value="3"/>
</dbReference>
<feature type="transmembrane region" description="Helical" evidence="30">
    <location>
        <begin position="1658"/>
        <end position="1678"/>
    </location>
</feature>
<evidence type="ECO:0000256" key="17">
    <source>
        <dbReference type="ARBA" id="ARBA00022777"/>
    </source>
</evidence>
<comment type="function">
    <text evidence="27">The processed protein kinase Xa21 chain released by protein cleavage after X.oryzae pv. oryzae protein Ax21 detection translocates into the nucleus where it can bind and regulate WRKY62, a transcription factor. Confers resistance to the bacterial pathogen X.oryzae pv. oryzae (Xoo).</text>
</comment>
<reference evidence="34" key="1">
    <citation type="submission" date="2013-06" db="EMBL/GenBank/DDBJ databases">
        <authorList>
            <person name="Zhao Q."/>
        </authorList>
    </citation>
    <scope>NUCLEOTIDE SEQUENCE</scope>
    <source>
        <strain evidence="34">cv. W1943</strain>
    </source>
</reference>
<comment type="function">
    <text evidence="26">Receptor kinase that detects X.oryzae pv. oryzae protein Ax21 to promote innate immunity. Following X.oryzae pv. oryzae protein Ax21 detection, undergoes cleavage, releasing the processed protein kinase Xa21 chain.</text>
</comment>
<evidence type="ECO:0000256" key="22">
    <source>
        <dbReference type="ARBA" id="ARBA00023170"/>
    </source>
</evidence>
<evidence type="ECO:0000256" key="31">
    <source>
        <dbReference type="SAM" id="SignalP"/>
    </source>
</evidence>
<dbReference type="EC" id="2.7.11.1" evidence="7"/>
<keyword evidence="13 30" id="KW-0812">Transmembrane</keyword>
<dbReference type="Pfam" id="PF08263">
    <property type="entry name" value="LRRNT_2"/>
    <property type="match status" value="3"/>
</dbReference>
<keyword evidence="14 31" id="KW-0732">Signal</keyword>
<organism evidence="33 34">
    <name type="scientific">Oryza rufipogon</name>
    <name type="common">Brownbeard rice</name>
    <name type="synonym">Asian wild rice</name>
    <dbReference type="NCBI Taxonomy" id="4529"/>
    <lineage>
        <taxon>Eukaryota</taxon>
        <taxon>Viridiplantae</taxon>
        <taxon>Streptophyta</taxon>
        <taxon>Embryophyta</taxon>
        <taxon>Tracheophyta</taxon>
        <taxon>Spermatophyta</taxon>
        <taxon>Magnoliopsida</taxon>
        <taxon>Liliopsida</taxon>
        <taxon>Poales</taxon>
        <taxon>Poaceae</taxon>
        <taxon>BOP clade</taxon>
        <taxon>Oryzoideae</taxon>
        <taxon>Oryzeae</taxon>
        <taxon>Oryzinae</taxon>
        <taxon>Oryza</taxon>
    </lineage>
</organism>
<comment type="similarity">
    <text evidence="6">Belongs to the protein kinase superfamily. Ser/Thr protein kinase family.</text>
</comment>
<comment type="catalytic activity">
    <reaction evidence="24">
        <text>L-threonyl-[protein] + ATP = O-phospho-L-threonyl-[protein] + ADP + H(+)</text>
        <dbReference type="Rhea" id="RHEA:46608"/>
        <dbReference type="Rhea" id="RHEA-COMP:11060"/>
        <dbReference type="Rhea" id="RHEA-COMP:11605"/>
        <dbReference type="ChEBI" id="CHEBI:15378"/>
        <dbReference type="ChEBI" id="CHEBI:30013"/>
        <dbReference type="ChEBI" id="CHEBI:30616"/>
        <dbReference type="ChEBI" id="CHEBI:61977"/>
        <dbReference type="ChEBI" id="CHEBI:456216"/>
        <dbReference type="EC" id="2.7.11.1"/>
    </reaction>
</comment>
<evidence type="ECO:0000256" key="16">
    <source>
        <dbReference type="ARBA" id="ARBA00022741"/>
    </source>
</evidence>
<feature type="signal peptide" evidence="31">
    <location>
        <begin position="1"/>
        <end position="24"/>
    </location>
</feature>
<dbReference type="SMART" id="SM00369">
    <property type="entry name" value="LRR_TYP"/>
    <property type="match status" value="22"/>
</dbReference>
<evidence type="ECO:0000313" key="33">
    <source>
        <dbReference type="EnsemblPlants" id="ORUFI11G04490.3"/>
    </source>
</evidence>
<evidence type="ECO:0000256" key="24">
    <source>
        <dbReference type="ARBA" id="ARBA00047899"/>
    </source>
</evidence>
<evidence type="ECO:0000313" key="34">
    <source>
        <dbReference type="Proteomes" id="UP000008022"/>
    </source>
</evidence>
<evidence type="ECO:0000256" key="8">
    <source>
        <dbReference type="ARBA" id="ARBA00022475"/>
    </source>
</evidence>
<dbReference type="SUPFAM" id="SSF52047">
    <property type="entry name" value="RNI-like"/>
    <property type="match status" value="3"/>
</dbReference>
<dbReference type="InterPro" id="IPR011009">
    <property type="entry name" value="Kinase-like_dom_sf"/>
</dbReference>
<dbReference type="Pfam" id="PF00560">
    <property type="entry name" value="LRR_1"/>
    <property type="match status" value="10"/>
</dbReference>
<evidence type="ECO:0000256" key="28">
    <source>
        <dbReference type="ARBA" id="ARBA00072040"/>
    </source>
</evidence>
<feature type="binding site" evidence="29">
    <location>
        <position position="2656"/>
    </location>
    <ligand>
        <name>ATP</name>
        <dbReference type="ChEBI" id="CHEBI:30616"/>
    </ligand>
</feature>
<dbReference type="Gramene" id="ORUFI11G04490.3">
    <property type="protein sequence ID" value="ORUFI11G04490.3"/>
    <property type="gene ID" value="ORUFI11G04490"/>
</dbReference>
<dbReference type="FunFam" id="3.80.10.10:FF:000317">
    <property type="entry name" value="Inactive leucine-rich repeat receptor-like protein kinase"/>
    <property type="match status" value="1"/>
</dbReference>
<dbReference type="InterPro" id="IPR032675">
    <property type="entry name" value="LRR_dom_sf"/>
</dbReference>
<feature type="domain" description="Protein kinase" evidence="32">
    <location>
        <begin position="2627"/>
        <end position="2929"/>
    </location>
</feature>
<evidence type="ECO:0000256" key="20">
    <source>
        <dbReference type="ARBA" id="ARBA00022989"/>
    </source>
</evidence>
<keyword evidence="17" id="KW-0418">Kinase</keyword>
<evidence type="ECO:0000256" key="11">
    <source>
        <dbReference type="ARBA" id="ARBA00022614"/>
    </source>
</evidence>
<sequence>MKIAATGQFLLVLMACSVIQIVCQSLHGNETDRLSLLDFKNAIILDPQQALVSWNDSNQICSWEGVFCRVKAPNHVVALNLTNRDLVGTISPSLGNLTFLKHLNLTGNAFTGQIPASLAHLHRLQTLSLASNTLQGRIPNLANYSDLMVLDLYRNNLAGKFPADLPHSLEKLRLSFNNIMGTIPASLANITRLKYFACVNTSIEGNIPDEFSKLSALKFLHLGINKLTGSFPEAVLNISALTELSFAINDLHGEVPPDLGNSLPNLQAFELGGNHFNGKIPSSITNASNLYLIDVSNNNFSGGLASSIGKLTKLSWLNLEENKLHGRNNEDQEFLNSIANCTELQMFSISWNRLEGRLPNSFGNHSFQLQYVHMGQNQLSGQFPSGLTNLHNLVVIELSGNRFSGVLPDWLGALKSLQKLTVGDNNFTGLIPSSLFNLTNLVHLFLYSNKFSGQLPASFGNLEALERLGISNNNFDGTVPEDIFRIPTIQYIDLSFNNLEGLLPFYVGNAKHLIYLVLSSNNLSGEIPNTLGNSESLQIIKFDHNIFTGGIPTSLGKLLSLTLLNLSYNNLTGPIPDSLSNLKYLGQLDFSFNHLNGEVPTKGIFKNATAIQLGGNQGLCGGVLELHLPACSIAPLSSRKHVKSLTIKIVIPLAILVSLFLVVLVLLLLRGKQKGHSISLPLSDTDFPKVSYNDLARATERFSMSNLIGKGRFSCVYQGKLFQCNDVVAVKVFSLETRGAQKSFIAECNALRNVRHRNLVPILTACSSIDSKGNDFKALVYKFMPGGDLHKLLYSNGGDGDAPHQNHITLAQRINIMVDVSDALEYLHHSNQGTIVHCDLKPSNILLDDNMVAHVGDFGLARFKFDSTTSSLSYLNSTSSLVIKGTIGYIAPECSDGGQVSTASDVYSFGVVLLEIFIRRRPTDDMFMDGLSIAKYTAINFPDRILEIVDPKLQQELIPCSTDKEDLDPCQENPIAVEEKGLHCLRSMLNIGLCCTKPTPGERISMQETMKVTTASGHLLLVLFASIFHPAVSSISGNGTDRLALLEFKNAITHDPQKSLMSWNDSNHLCSWEGVSCSSKNPPRVTSIDLSNQNLAGNISPSLGNLTFLKHLSLATNEFTGRIPESLGHLRRLRSLYLSNNTLQGIIPSFANCSDLRVLWLDHNELTGGLPDGLPLGLEELQVSSNTLVGTIPPSLGNVTTLRMLRFAFNGIEGGIPGELAALREMEILTIGGNRLSGGFPEPIMNMSVLIRLSLETNRFSGKMPSGIGTSLPNLWRLFIGGNFFQGNLPSSLANASNLVDLDISQNNFVGVVPAFIGKLANLTWLNLEMNQLHARSKQDWDFMDSLTNCTQLQALSMAGNQLEGHLPNSVGNFSVQLQRLYLGQNQLSGSFPSGIENLPNLIVFGLDYNRFTGSVPPWLGGLITLQVLSLTNNNFTGYIPSSLSNLSHLVELYLQSNQLLGNIPSSFGKLQFLTRIDISDNSLNGSLPKEIFRIPTIAEVGFSFNNLSGELPTEVGYAKQLRSLHLSSNNLSGDIPNTLGNCENLQEVVLDQNNFGGSIPASLGKLISLKSLNLSHNILNGSIPVSLGDLELLEQIDLSFNHLSGQVPTKGIFKNSTATHMDGNLGLCGGAPELHLPECPIVPSNKSKHKLYVTLKVVIPLASTVTLAIVILVIFIWKGKRREKSISLSSSGREFPKVSYRDLARATNGFSTSNLIGRGRYSSVYQGQLFQDINVVAIKVFSLETRGAQKSFIAECNALRNVRHRNLVPILTACPSIDSSGNDFKALAYKFMPRGDLHKLLYSNPNDERSSGICYISLAQRLSIAVDLSDALAYLHHSHQGTIIHCDLKPSNILLDDNMIAHVGDFGLARFRIDSKTSFGNSNSTINGTIGYVAPECAESGQVSTATDVYSFGVVLLEIFIRRRPTDDMFNDGLSIAKFAELNLPDRVLQIVDPQLQQDLETCQETPMAIKKKLTDCLLSVLSIGLSCTKSSPSERNSMKETCVLHYCAFAIHESISASDLSEPKLELAMKAPSVGELLLVFIACSCCAHVVVCSSLPGNETDRLSLLEFKKAISEDVLCRAKAPLRVTSLNLTDCGLAGNISPSIANLTFLKSLSLGKNSFFGEIPASLGHLHRLQTLVLSYNKLQGRIPDLANCSNLRSLWLDRNNLVGKIPNLPPRLQELMLHVNNLSGTIPPSLGNITTLTKFGCAFNNIEGNIPTEFERLPGLQYLSVNTNKLAGWFQLAILNISTLVTLDLGANNLRGEVPSNLGNSLPNLQYLILSDNFFHGHFPSSLINSSKLNLIDMAENNFTGVIPSSIGKLAKLNVLSLQLNQFQAGTKKEWEFMDSLANCTELEVFSVARNHLQGQVPSSLSNISSQLQYLYLGKNQLSGGFPSGIAKFHNLIILGLDHNQFTGVVPEWLGTLQALQKLSLLDNNFIGFLPTSLSNLSQLSELFLGSNKFDGNIPLGLGDLQMLQVLSISNNNIQGRSFPPISYFGDIPNTLSNCESLEDIRLDRNAFTGIIPTSLGNIRSLKVLNLSHNKLTGSIPVSLGNLQLLEQLDLSFNHLKGKVPTNGVFMNETAIQIDGKSWALRRKHEGNSTSLPSFGRKFPKVPYNELAEATEGFSESNLIGKGRYGYVYRGNLFQGTNVVAIKVFNLETMGAQKSFIAECNALRNVRHRNLVPILTACSSIDPNGNDFKALVYEFMPMGDLYNLLYAPQCDSNLRHITLAQRIGIVADVADAMDYLHHNNQGTIVHCDLKPSKILLDDNMTAHVGDFGLVRFNFGSTTASLGDTNSTSSAAIKGTIGYIAPECAGGGQVSTAADVYSFGVVLLEIFIRRRPTDDMFKDGLTIAKFTEINIPDKMQDIVDPQLAQELGLCEEAPMADEESGARCLLSVLNIGLCCTRLAPNERISMKEVASKMHGIRAGFS</sequence>
<evidence type="ECO:0000259" key="32">
    <source>
        <dbReference type="PROSITE" id="PS50011"/>
    </source>
</evidence>
<keyword evidence="23" id="KW-0325">Glycoprotein</keyword>
<dbReference type="FunFam" id="3.80.10.10:FF:000288">
    <property type="entry name" value="LRR receptor-like serine/threonine-protein kinase EFR"/>
    <property type="match status" value="1"/>
</dbReference>
<dbReference type="InterPro" id="IPR003591">
    <property type="entry name" value="Leu-rich_rpt_typical-subtyp"/>
</dbReference>
<evidence type="ECO:0000256" key="3">
    <source>
        <dbReference type="ARBA" id="ARBA00004162"/>
    </source>
</evidence>
<evidence type="ECO:0000256" key="14">
    <source>
        <dbReference type="ARBA" id="ARBA00022729"/>
    </source>
</evidence>
<comment type="cofactor">
    <cofactor evidence="1">
        <name>Mn(2+)</name>
        <dbReference type="ChEBI" id="CHEBI:29035"/>
    </cofactor>
</comment>
<dbReference type="Gene3D" id="1.10.510.10">
    <property type="entry name" value="Transferase(Phosphotransferase) domain 1"/>
    <property type="match status" value="3"/>
</dbReference>
<evidence type="ECO:0000256" key="19">
    <source>
        <dbReference type="ARBA" id="ARBA00022840"/>
    </source>
</evidence>
<evidence type="ECO:0000256" key="10">
    <source>
        <dbReference type="ARBA" id="ARBA00022553"/>
    </source>
</evidence>
<evidence type="ECO:0000256" key="26">
    <source>
        <dbReference type="ARBA" id="ARBA00054320"/>
    </source>
</evidence>
<dbReference type="FunFam" id="3.80.10.10:FF:000041">
    <property type="entry name" value="LRR receptor-like serine/threonine-protein kinase ERECTA"/>
    <property type="match status" value="2"/>
</dbReference>
<dbReference type="SUPFAM" id="SSF56112">
    <property type="entry name" value="Protein kinase-like (PK-like)"/>
    <property type="match status" value="3"/>
</dbReference>
<evidence type="ECO:0000256" key="1">
    <source>
        <dbReference type="ARBA" id="ARBA00001936"/>
    </source>
</evidence>
<keyword evidence="18" id="KW-0256">Endoplasmic reticulum</keyword>
<keyword evidence="9" id="KW-0723">Serine/threonine-protein kinase</keyword>
<protein>
    <recommendedName>
        <fullName evidence="28">Receptor kinase-like protein Xa21</fullName>
        <ecNumber evidence="7">2.7.11.1</ecNumber>
    </recommendedName>
</protein>